<dbReference type="InterPro" id="IPR011429">
    <property type="entry name" value="Cyt_c_Planctomycete-type"/>
</dbReference>
<evidence type="ECO:0000259" key="3">
    <source>
        <dbReference type="Pfam" id="PF07627"/>
    </source>
</evidence>
<dbReference type="Pfam" id="PF07631">
    <property type="entry name" value="PSD4"/>
    <property type="match status" value="1"/>
</dbReference>
<dbReference type="InterPro" id="IPR013042">
    <property type="entry name" value="DUF1592"/>
</dbReference>
<evidence type="ECO:0000259" key="5">
    <source>
        <dbReference type="Pfam" id="PF07635"/>
    </source>
</evidence>
<gene>
    <name evidence="7" type="ORF">Pla8534_43560</name>
</gene>
<organism evidence="7 8">
    <name type="scientific">Lignipirellula cremea</name>
    <dbReference type="NCBI Taxonomy" id="2528010"/>
    <lineage>
        <taxon>Bacteria</taxon>
        <taxon>Pseudomonadati</taxon>
        <taxon>Planctomycetota</taxon>
        <taxon>Planctomycetia</taxon>
        <taxon>Pirellulales</taxon>
        <taxon>Pirellulaceae</taxon>
        <taxon>Lignipirellula</taxon>
    </lineage>
</organism>
<dbReference type="Proteomes" id="UP000317648">
    <property type="component" value="Chromosome"/>
</dbReference>
<accession>A0A518DXG5</accession>
<feature type="domain" description="DUF1588" evidence="3">
    <location>
        <begin position="643"/>
        <end position="740"/>
    </location>
</feature>
<feature type="domain" description="DUF1592" evidence="4">
    <location>
        <begin position="493"/>
        <end position="619"/>
    </location>
</feature>
<dbReference type="AlphaFoldDB" id="A0A518DXG5"/>
<feature type="domain" description="Cytochrome C Planctomycete-type" evidence="5">
    <location>
        <begin position="59"/>
        <end position="104"/>
    </location>
</feature>
<evidence type="ECO:0000259" key="6">
    <source>
        <dbReference type="Pfam" id="PF07637"/>
    </source>
</evidence>
<dbReference type="Pfam" id="PF07624">
    <property type="entry name" value="PSD2"/>
    <property type="match status" value="1"/>
</dbReference>
<dbReference type="SUPFAM" id="SSF46626">
    <property type="entry name" value="Cytochrome c"/>
    <property type="match status" value="1"/>
</dbReference>
<dbReference type="InterPro" id="IPR013036">
    <property type="entry name" value="DUF1587"/>
</dbReference>
<dbReference type="Gene3D" id="1.10.760.10">
    <property type="entry name" value="Cytochrome c-like domain"/>
    <property type="match status" value="1"/>
</dbReference>
<evidence type="ECO:0000313" key="7">
    <source>
        <dbReference type="EMBL" id="QDU96535.1"/>
    </source>
</evidence>
<evidence type="ECO:0008006" key="9">
    <source>
        <dbReference type="Google" id="ProtNLM"/>
    </source>
</evidence>
<sequence length="857" mass="97059">MTQRTYMKSIALNVTCPANSQSFGVWPAICTCILILGSAASEAFADYRETIRPLLAKYCMGCHGAEEQNAQVRFDRVTGFGDDSQQLWTMVHEALVSGEMPPKGEPQPSAAEKQQILTWIIDQATQQASKTSGAQRRLNRREFSAALQDLTGVPIDFGAGLPDDAKVDGFDTGATALQDAADSVAQWLEVTQRAVDSIRFLEPDRERRVSIDFREHEFNDWYRFVEETWKDKGIFTRSKNLPCKKGIGLYLPTQWTGDRGNSFLAVPAPADKRAAMKMTVRVVARRPMPRLPEPMLWVKVGGSYIDYRPIGEEPQTLVYAVRMEDCLIEGDVIKIMLQSFVEVPYAVDGFENDDRSKPEDNIPGGIGVYRPAFDRKVLRTPDEQPVPSIIVESIEIDYDHRAAWPPASWNSDAGKIADNDQSARCLLALWIDRAWRRPVTDAERSKFFALYQKLRAQEFSFDDALRATFQSVLMGGPFRYLASPADENQSVAQHAIASRLSFMLVGAPPDEELRKLADAGKLRDPQVLDAQVERLLADPRSDAFFRPFVTQWLNMDQPITLTMSHFNKQDFKFGRNMKASMKEETIQYIARLFADNRPARELISSDWTMMNDILAVHYGYDGIDGGELRKVTLKPRPDDPRGGGVLGHAGIQSMLCWMGDNWLIYRGSWTLNHILDDPPPPPPLEVPELSPFDGKNQGKSFRELLVQHQQDSKCSICHKKMDPLGFAFQNFDLSGRWRNVEHERYRRKELDGKIEWRGEGQTRPVDATGTLPRGEKFNSFVECKELLVTHYLDDIVRGLLKKLTLYGTGRPADVLDLVTIRAVMNDQSDKQYLMRDLLKALVRSRTFLETTATSNKR</sequence>
<dbReference type="OrthoDB" id="188778at2"/>
<dbReference type="KEGG" id="lcre:Pla8534_43560"/>
<dbReference type="GO" id="GO:0009055">
    <property type="term" value="F:electron transfer activity"/>
    <property type="evidence" value="ECO:0007669"/>
    <property type="project" value="InterPro"/>
</dbReference>
<dbReference type="InterPro" id="IPR011478">
    <property type="entry name" value="DUF1585"/>
</dbReference>
<name>A0A518DXG5_9BACT</name>
<dbReference type="InterPro" id="IPR013039">
    <property type="entry name" value="DUF1588"/>
</dbReference>
<dbReference type="Pfam" id="PF07637">
    <property type="entry name" value="PSD5"/>
    <property type="match status" value="1"/>
</dbReference>
<evidence type="ECO:0000313" key="8">
    <source>
        <dbReference type="Proteomes" id="UP000317648"/>
    </source>
</evidence>
<dbReference type="Pfam" id="PF07635">
    <property type="entry name" value="PSCyt1"/>
    <property type="match status" value="1"/>
</dbReference>
<evidence type="ECO:0000259" key="2">
    <source>
        <dbReference type="Pfam" id="PF07626"/>
    </source>
</evidence>
<protein>
    <recommendedName>
        <fullName evidence="9">Planctomycete cytochrome C</fullName>
    </recommendedName>
</protein>
<feature type="domain" description="DUF1585" evidence="1">
    <location>
        <begin position="774"/>
        <end position="847"/>
    </location>
</feature>
<evidence type="ECO:0000259" key="1">
    <source>
        <dbReference type="Pfam" id="PF07624"/>
    </source>
</evidence>
<evidence type="ECO:0000259" key="4">
    <source>
        <dbReference type="Pfam" id="PF07631"/>
    </source>
</evidence>
<feature type="domain" description="DUF1595" evidence="6">
    <location>
        <begin position="423"/>
        <end position="480"/>
    </location>
</feature>
<reference evidence="7 8" key="1">
    <citation type="submission" date="2019-02" db="EMBL/GenBank/DDBJ databases">
        <title>Deep-cultivation of Planctomycetes and their phenomic and genomic characterization uncovers novel biology.</title>
        <authorList>
            <person name="Wiegand S."/>
            <person name="Jogler M."/>
            <person name="Boedeker C."/>
            <person name="Pinto D."/>
            <person name="Vollmers J."/>
            <person name="Rivas-Marin E."/>
            <person name="Kohn T."/>
            <person name="Peeters S.H."/>
            <person name="Heuer A."/>
            <person name="Rast P."/>
            <person name="Oberbeckmann S."/>
            <person name="Bunk B."/>
            <person name="Jeske O."/>
            <person name="Meyerdierks A."/>
            <person name="Storesund J.E."/>
            <person name="Kallscheuer N."/>
            <person name="Luecker S."/>
            <person name="Lage O.M."/>
            <person name="Pohl T."/>
            <person name="Merkel B.J."/>
            <person name="Hornburger P."/>
            <person name="Mueller R.-W."/>
            <person name="Bruemmer F."/>
            <person name="Labrenz M."/>
            <person name="Spormann A.M."/>
            <person name="Op den Camp H."/>
            <person name="Overmann J."/>
            <person name="Amann R."/>
            <person name="Jetten M.S.M."/>
            <person name="Mascher T."/>
            <person name="Medema M.H."/>
            <person name="Devos D.P."/>
            <person name="Kaster A.-K."/>
            <person name="Ovreas L."/>
            <person name="Rohde M."/>
            <person name="Galperin M.Y."/>
            <person name="Jogler C."/>
        </authorList>
    </citation>
    <scope>NUCLEOTIDE SEQUENCE [LARGE SCALE GENOMIC DNA]</scope>
    <source>
        <strain evidence="7 8">Pla85_3_4</strain>
    </source>
</reference>
<dbReference type="InterPro" id="IPR013043">
    <property type="entry name" value="DUF1595"/>
</dbReference>
<dbReference type="Pfam" id="PF07627">
    <property type="entry name" value="PSCyt3"/>
    <property type="match status" value="1"/>
</dbReference>
<dbReference type="EMBL" id="CP036433">
    <property type="protein sequence ID" value="QDU96535.1"/>
    <property type="molecule type" value="Genomic_DNA"/>
</dbReference>
<dbReference type="GO" id="GO:0020037">
    <property type="term" value="F:heme binding"/>
    <property type="evidence" value="ECO:0007669"/>
    <property type="project" value="InterPro"/>
</dbReference>
<dbReference type="InterPro" id="IPR036909">
    <property type="entry name" value="Cyt_c-like_dom_sf"/>
</dbReference>
<dbReference type="Pfam" id="PF07626">
    <property type="entry name" value="PSD3"/>
    <property type="match status" value="1"/>
</dbReference>
<keyword evidence="8" id="KW-1185">Reference proteome</keyword>
<feature type="domain" description="DUF1587" evidence="2">
    <location>
        <begin position="136"/>
        <end position="197"/>
    </location>
</feature>
<proteinExistence type="predicted"/>